<protein>
    <recommendedName>
        <fullName evidence="1">RNA-directed RNA polymerase</fullName>
        <ecNumber evidence="1">2.7.7.48</ecNumber>
    </recommendedName>
    <alternativeName>
        <fullName evidence="7">RNA replicase beta chain</fullName>
    </alternativeName>
</protein>
<evidence type="ECO:0000256" key="7">
    <source>
        <dbReference type="ARBA" id="ARBA00030248"/>
    </source>
</evidence>
<evidence type="ECO:0000256" key="5">
    <source>
        <dbReference type="ARBA" id="ARBA00022741"/>
    </source>
</evidence>
<evidence type="ECO:0000256" key="9">
    <source>
        <dbReference type="PIRSR" id="PIRSR605093-1"/>
    </source>
</evidence>
<evidence type="ECO:0000256" key="1">
    <source>
        <dbReference type="ARBA" id="ARBA00012494"/>
    </source>
</evidence>
<organism evidence="11 12">
    <name type="scientific">ssRNA phage SRR5995670_2</name>
    <dbReference type="NCBI Taxonomy" id="2786479"/>
    <lineage>
        <taxon>Viruses</taxon>
        <taxon>Riboviria</taxon>
        <taxon>Orthornavirae</taxon>
        <taxon>Lenarviricota</taxon>
        <taxon>Leviviricetes</taxon>
        <taxon>Norzivirales</taxon>
        <taxon>Fiersviridae</taxon>
        <taxon>Bisdanovirus</taxon>
        <taxon>Bisdanovirus hydrocola</taxon>
    </lineage>
</organism>
<dbReference type="Pfam" id="PF03431">
    <property type="entry name" value="RNA_replicase_B"/>
    <property type="match status" value="1"/>
</dbReference>
<dbReference type="RefSeq" id="YP_010769099.1">
    <property type="nucleotide sequence ID" value="NC_073877.1"/>
</dbReference>
<feature type="binding site" evidence="9">
    <location>
        <position position="353"/>
    </location>
    <ligand>
        <name>Mg(2+)</name>
        <dbReference type="ChEBI" id="CHEBI:18420"/>
        <label>2</label>
    </ligand>
</feature>
<comment type="cofactor">
    <cofactor evidence="9">
        <name>Mg(2+)</name>
        <dbReference type="ChEBI" id="CHEBI:18420"/>
    </cofactor>
    <text evidence="9">Binds 2 Mg(2+) per subunit.</text>
</comment>
<evidence type="ECO:0000256" key="8">
    <source>
        <dbReference type="ARBA" id="ARBA00048744"/>
    </source>
</evidence>
<dbReference type="EC" id="2.7.7.48" evidence="1"/>
<evidence type="ECO:0000259" key="10">
    <source>
        <dbReference type="PROSITE" id="PS50522"/>
    </source>
</evidence>
<evidence type="ECO:0000313" key="12">
    <source>
        <dbReference type="Proteomes" id="UP000680886"/>
    </source>
</evidence>
<keyword evidence="6" id="KW-0693">Viral RNA replication</keyword>
<reference evidence="11" key="1">
    <citation type="submission" date="2020-09" db="EMBL/GenBank/DDBJ databases">
        <title>Leviviricetes taxonomy.</title>
        <authorList>
            <person name="Stockdale S.R."/>
            <person name="Callanan J."/>
            <person name="Adriaenssens E.M."/>
            <person name="Kuhn J.H."/>
            <person name="Rumnieks J."/>
            <person name="Shkoporov A."/>
            <person name="Draper L.A."/>
            <person name="Ross P."/>
            <person name="Hill C."/>
        </authorList>
    </citation>
    <scope>NUCLEOTIDE SEQUENCE</scope>
</reference>
<dbReference type="EMBL" id="BK014220">
    <property type="protein sequence ID" value="DAD52833.1"/>
    <property type="molecule type" value="Genomic_RNA"/>
</dbReference>
<dbReference type="Proteomes" id="UP000680886">
    <property type="component" value="Segment"/>
</dbReference>
<dbReference type="GO" id="GO:0000166">
    <property type="term" value="F:nucleotide binding"/>
    <property type="evidence" value="ECO:0007669"/>
    <property type="project" value="UniProtKB-KW"/>
</dbReference>
<dbReference type="InterPro" id="IPR005093">
    <property type="entry name" value="RNArep_beta"/>
</dbReference>
<feature type="binding site" evidence="9">
    <location>
        <position position="270"/>
    </location>
    <ligand>
        <name>Mg(2+)</name>
        <dbReference type="ChEBI" id="CHEBI:18420"/>
        <label>2</label>
    </ligand>
</feature>
<dbReference type="GeneID" id="80398017"/>
<proteinExistence type="predicted"/>
<name>A0A8S5L569_9VIRU</name>
<keyword evidence="2 11" id="KW-0696">RNA-directed RNA polymerase</keyword>
<dbReference type="SUPFAM" id="SSF56672">
    <property type="entry name" value="DNA/RNA polymerases"/>
    <property type="match status" value="1"/>
</dbReference>
<dbReference type="GO" id="GO:0003968">
    <property type="term" value="F:RNA-directed RNA polymerase activity"/>
    <property type="evidence" value="ECO:0007669"/>
    <property type="project" value="UniProtKB-KW"/>
</dbReference>
<evidence type="ECO:0000256" key="2">
    <source>
        <dbReference type="ARBA" id="ARBA00022484"/>
    </source>
</evidence>
<dbReference type="InterPro" id="IPR007096">
    <property type="entry name" value="RNA-dir_Rpol_cat_phage"/>
</dbReference>
<accession>A0A8S5L569</accession>
<dbReference type="GO" id="GO:0039694">
    <property type="term" value="P:viral RNA genome replication"/>
    <property type="evidence" value="ECO:0007669"/>
    <property type="project" value="InterPro"/>
</dbReference>
<gene>
    <name evidence="11" type="primary">SRR5995670_2_3</name>
</gene>
<comment type="catalytic activity">
    <reaction evidence="8">
        <text>RNA(n) + a ribonucleoside 5'-triphosphate = RNA(n+1) + diphosphate</text>
        <dbReference type="Rhea" id="RHEA:21248"/>
        <dbReference type="Rhea" id="RHEA-COMP:14527"/>
        <dbReference type="Rhea" id="RHEA-COMP:17342"/>
        <dbReference type="ChEBI" id="CHEBI:33019"/>
        <dbReference type="ChEBI" id="CHEBI:61557"/>
        <dbReference type="ChEBI" id="CHEBI:140395"/>
        <dbReference type="EC" id="2.7.7.48"/>
    </reaction>
</comment>
<keyword evidence="3" id="KW-0808">Transferase</keyword>
<feature type="binding site" evidence="9">
    <location>
        <position position="352"/>
    </location>
    <ligand>
        <name>Mg(2+)</name>
        <dbReference type="ChEBI" id="CHEBI:18420"/>
        <label>2</label>
    </ligand>
</feature>
<keyword evidence="4" id="KW-0548">Nucleotidyltransferase</keyword>
<dbReference type="GO" id="GO:0046872">
    <property type="term" value="F:metal ion binding"/>
    <property type="evidence" value="ECO:0007669"/>
    <property type="project" value="UniProtKB-KW"/>
</dbReference>
<evidence type="ECO:0000256" key="6">
    <source>
        <dbReference type="ARBA" id="ARBA00022953"/>
    </source>
</evidence>
<dbReference type="KEGG" id="vg:80398017"/>
<feature type="domain" description="RdRp catalytic" evidence="10">
    <location>
        <begin position="255"/>
        <end position="384"/>
    </location>
</feature>
<sequence>MSRVAVAAAGDAIELRVWRKLHARLIERNPDYRGPTYVCDPLLIKSQQIRVGDFEDHASFSAYYGVSSFLKKWKGHEMLTERDRDSATFDAWLGAEQQCALTNHRLEIECCNGLTPVALRTIERAQRKIAQILGRCDVDAILTRCRFSGGATYATKRGTRLDEKVTSSLKSVTIGALPLWERFLEIAPGVAQQFQGEVDIVDCDRLVFVEKDAFIKRGINPVPLINGFLGQGFGRTIRARLKAHGVNLDDQSINQRLAFHALADGLATIDLSSASDTMSTGLVKLMLAASDPGWYECLNALRTRYTRIGDRKVLLNKFSAMGCPFTFELESLIFYALCSANVDSGVVSVYGDDIIVPAESYDAVVSALNWAGFIINGSKSYTSPSRFYESCGRHYFDLEDVTPLYQKDVCRNVPDLVRLHNRIVRFGIRTGHIQRIWSVACYVRKEIKRAFNCEVDYGPVVEHDQWLIDPATVPFDKARLMAVVVPRKRKIIKHGPLTELALCAVKIFDSAYSNTREDGRVCLYDEDVSYVVRRRKISPLRSLPAGPASRWLPN</sequence>
<keyword evidence="9" id="KW-0479">Metal-binding</keyword>
<dbReference type="PROSITE" id="PS50522">
    <property type="entry name" value="RDRP_PHAGE"/>
    <property type="match status" value="1"/>
</dbReference>
<dbReference type="InterPro" id="IPR043502">
    <property type="entry name" value="DNA/RNA_pol_sf"/>
</dbReference>
<evidence type="ECO:0000256" key="4">
    <source>
        <dbReference type="ARBA" id="ARBA00022695"/>
    </source>
</evidence>
<evidence type="ECO:0000256" key="3">
    <source>
        <dbReference type="ARBA" id="ARBA00022679"/>
    </source>
</evidence>
<evidence type="ECO:0000313" key="11">
    <source>
        <dbReference type="EMBL" id="DAD52833.1"/>
    </source>
</evidence>
<keyword evidence="5" id="KW-0547">Nucleotide-binding</keyword>
<keyword evidence="9" id="KW-0460">Magnesium</keyword>
<keyword evidence="12" id="KW-1185">Reference proteome</keyword>